<dbReference type="STRING" id="1121393.SAMN02745216_00608"/>
<dbReference type="CDD" id="cd17546">
    <property type="entry name" value="REC_hyHK_CKI1_RcsC-like"/>
    <property type="match status" value="1"/>
</dbReference>
<keyword evidence="1 2" id="KW-0597">Phosphoprotein</keyword>
<evidence type="ECO:0000256" key="2">
    <source>
        <dbReference type="PROSITE-ProRule" id="PRU00169"/>
    </source>
</evidence>
<name>A0A1M6EAQ2_9BACT</name>
<dbReference type="Gene3D" id="3.40.50.2300">
    <property type="match status" value="1"/>
</dbReference>
<organism evidence="4 5">
    <name type="scientific">Desulfatibacillum alkenivorans DSM 16219</name>
    <dbReference type="NCBI Taxonomy" id="1121393"/>
    <lineage>
        <taxon>Bacteria</taxon>
        <taxon>Pseudomonadati</taxon>
        <taxon>Thermodesulfobacteriota</taxon>
        <taxon>Desulfobacteria</taxon>
        <taxon>Desulfobacterales</taxon>
        <taxon>Desulfatibacillaceae</taxon>
        <taxon>Desulfatibacillum</taxon>
    </lineage>
</organism>
<evidence type="ECO:0000313" key="4">
    <source>
        <dbReference type="EMBL" id="SHI82587.1"/>
    </source>
</evidence>
<proteinExistence type="predicted"/>
<evidence type="ECO:0000256" key="1">
    <source>
        <dbReference type="ARBA" id="ARBA00022553"/>
    </source>
</evidence>
<dbReference type="InterPro" id="IPR001789">
    <property type="entry name" value="Sig_transdc_resp-reg_receiver"/>
</dbReference>
<keyword evidence="5" id="KW-1185">Reference proteome</keyword>
<evidence type="ECO:0000259" key="3">
    <source>
        <dbReference type="PROSITE" id="PS50110"/>
    </source>
</evidence>
<dbReference type="PANTHER" id="PTHR43719">
    <property type="entry name" value="TWO-COMPONENT HISTIDINE KINASE"/>
    <property type="match status" value="1"/>
</dbReference>
<dbReference type="AlphaFoldDB" id="A0A1M6EAQ2"/>
<feature type="domain" description="Response regulatory" evidence="3">
    <location>
        <begin position="19"/>
        <end position="145"/>
    </location>
</feature>
<sequence length="155" mass="17294">MENGLLNQEQRPKTAGGLKILVVEDDFVGRKLLFKHLSAYGEVDLAVDGAEAVKAFYMSMLKKEPYDLICLDVMMPEMDGQEVLQSIRETEIRNGIRPGQGARIIMTTALDDTQSIMKAFREQCDGYLVKPIKREALLSTMQDLGLIQDAPGSEQ</sequence>
<dbReference type="Proteomes" id="UP000183994">
    <property type="component" value="Unassembled WGS sequence"/>
</dbReference>
<dbReference type="SMART" id="SM00448">
    <property type="entry name" value="REC"/>
    <property type="match status" value="1"/>
</dbReference>
<protein>
    <submittedName>
        <fullName evidence="4">Two-component system, chemotaxis family, response regulator CheY</fullName>
    </submittedName>
</protein>
<dbReference type="InterPro" id="IPR050956">
    <property type="entry name" value="2C_system_His_kinase"/>
</dbReference>
<reference evidence="5" key="1">
    <citation type="submission" date="2016-11" db="EMBL/GenBank/DDBJ databases">
        <authorList>
            <person name="Varghese N."/>
            <person name="Submissions S."/>
        </authorList>
    </citation>
    <scope>NUCLEOTIDE SEQUENCE [LARGE SCALE GENOMIC DNA]</scope>
    <source>
        <strain evidence="5">DSM 16219</strain>
    </source>
</reference>
<dbReference type="PANTHER" id="PTHR43719:SF28">
    <property type="entry name" value="PEROXIDE STRESS-ACTIVATED HISTIDINE KINASE MAK1-RELATED"/>
    <property type="match status" value="1"/>
</dbReference>
<gene>
    <name evidence="4" type="ORF">SAMN02745216_00608</name>
</gene>
<dbReference type="EMBL" id="FQZU01000002">
    <property type="protein sequence ID" value="SHI82587.1"/>
    <property type="molecule type" value="Genomic_DNA"/>
</dbReference>
<dbReference type="SUPFAM" id="SSF52172">
    <property type="entry name" value="CheY-like"/>
    <property type="match status" value="1"/>
</dbReference>
<dbReference type="OrthoDB" id="9790466at2"/>
<dbReference type="RefSeq" id="WP_083610726.1">
    <property type="nucleotide sequence ID" value="NZ_FQZU01000002.1"/>
</dbReference>
<accession>A0A1M6EAQ2</accession>
<feature type="modified residue" description="4-aspartylphosphate" evidence="2">
    <location>
        <position position="72"/>
    </location>
</feature>
<evidence type="ECO:0000313" key="5">
    <source>
        <dbReference type="Proteomes" id="UP000183994"/>
    </source>
</evidence>
<dbReference type="InterPro" id="IPR011006">
    <property type="entry name" value="CheY-like_superfamily"/>
</dbReference>
<dbReference type="PROSITE" id="PS50110">
    <property type="entry name" value="RESPONSE_REGULATORY"/>
    <property type="match status" value="1"/>
</dbReference>
<dbReference type="Pfam" id="PF00072">
    <property type="entry name" value="Response_reg"/>
    <property type="match status" value="1"/>
</dbReference>
<dbReference type="GO" id="GO:0000160">
    <property type="term" value="P:phosphorelay signal transduction system"/>
    <property type="evidence" value="ECO:0007669"/>
    <property type="project" value="InterPro"/>
</dbReference>